<reference evidence="6 7" key="2">
    <citation type="submission" date="2017-06" db="EMBL/GenBank/DDBJ databases">
        <authorList>
            <person name="Varghese N."/>
            <person name="Submissions S."/>
        </authorList>
    </citation>
    <scope>NUCLEOTIDE SEQUENCE [LARGE SCALE GENOMIC DNA]</scope>
    <source>
        <strain evidence="6 7">RLD-1</strain>
    </source>
</reference>
<name>A0A239GCD2_9PSED</name>
<dbReference type="InterPro" id="IPR003778">
    <property type="entry name" value="CT_A_B"/>
</dbReference>
<dbReference type="Proteomes" id="UP000198309">
    <property type="component" value="Unassembled WGS sequence"/>
</dbReference>
<dbReference type="SUPFAM" id="SSF50891">
    <property type="entry name" value="Cyclophilin-like"/>
    <property type="match status" value="1"/>
</dbReference>
<evidence type="ECO:0000256" key="1">
    <source>
        <dbReference type="ARBA" id="ARBA00022741"/>
    </source>
</evidence>
<evidence type="ECO:0000256" key="2">
    <source>
        <dbReference type="ARBA" id="ARBA00022801"/>
    </source>
</evidence>
<feature type="domain" description="Carboxyltransferase" evidence="4">
    <location>
        <begin position="25"/>
        <end position="306"/>
    </location>
</feature>
<dbReference type="Proteomes" id="UP000199693">
    <property type="component" value="Unassembled WGS sequence"/>
</dbReference>
<keyword evidence="2" id="KW-0378">Hydrolase</keyword>
<dbReference type="SMART" id="SM00797">
    <property type="entry name" value="AHS2"/>
    <property type="match status" value="1"/>
</dbReference>
<protein>
    <submittedName>
        <fullName evidence="5">Biotin-dependent carboxylase uncharacterized domain-containing protein</fullName>
    </submittedName>
</protein>
<dbReference type="NCBIfam" id="TIGR00724">
    <property type="entry name" value="urea_amlyse_rel"/>
    <property type="match status" value="1"/>
</dbReference>
<keyword evidence="7" id="KW-1185">Reference proteome</keyword>
<sequence length="308" mass="33149">MSGLRVLRAGPLSLLQDAGRHGWQHLGVSPGGAVDIHAAAWANQLLGNAWGTPLLEVALGGLRLRAEVDCWLALCGAQVPVRLDGEARPGWSRFVVHAGQELELGFAASGQRAYLAVAGGFRVEPVLGSVATQLREGLGGLHGDGRALAEGDLLPCEACGEAFARGASVPWPYVPDYRETPVLRVLHGGDADAFEPGQRAAFFSRTWQLSPQSDRMGARLHGEPLRAPRRQWSLGMVRGAIQVPPDGQPIVLLADHQSMGGYPLLGFVHPLDLGRLAQCPAHAEVRFAETTLEAAQDELRRFYRFFRG</sequence>
<accession>A0A239GCD2</accession>
<keyword evidence="3" id="KW-0067">ATP-binding</keyword>
<dbReference type="InterPro" id="IPR052708">
    <property type="entry name" value="PxpC"/>
</dbReference>
<dbReference type="AlphaFoldDB" id="A0A239GCD2"/>
<evidence type="ECO:0000256" key="3">
    <source>
        <dbReference type="ARBA" id="ARBA00022840"/>
    </source>
</evidence>
<evidence type="ECO:0000313" key="8">
    <source>
        <dbReference type="Proteomes" id="UP000199693"/>
    </source>
</evidence>
<evidence type="ECO:0000313" key="7">
    <source>
        <dbReference type="Proteomes" id="UP000198309"/>
    </source>
</evidence>
<dbReference type="Gene3D" id="2.40.100.10">
    <property type="entry name" value="Cyclophilin-like"/>
    <property type="match status" value="1"/>
</dbReference>
<dbReference type="GO" id="GO:0005524">
    <property type="term" value="F:ATP binding"/>
    <property type="evidence" value="ECO:0007669"/>
    <property type="project" value="UniProtKB-KW"/>
</dbReference>
<evidence type="ECO:0000313" key="5">
    <source>
        <dbReference type="EMBL" id="SDK90086.1"/>
    </source>
</evidence>
<dbReference type="PANTHER" id="PTHR43309:SF4">
    <property type="entry name" value="CARBOXYLTRANSFERASE DOMAIN-CONTAINING PROTEIN"/>
    <property type="match status" value="1"/>
</dbReference>
<organism evidence="5 8">
    <name type="scientific">Pseudomonas delhiensis</name>
    <dbReference type="NCBI Taxonomy" id="366289"/>
    <lineage>
        <taxon>Bacteria</taxon>
        <taxon>Pseudomonadati</taxon>
        <taxon>Pseudomonadota</taxon>
        <taxon>Gammaproteobacteria</taxon>
        <taxon>Pseudomonadales</taxon>
        <taxon>Pseudomonadaceae</taxon>
        <taxon>Pseudomonas</taxon>
    </lineage>
</organism>
<proteinExistence type="predicted"/>
<dbReference type="RefSeq" id="WP_089390566.1">
    <property type="nucleotide sequence ID" value="NZ_FNEC01000057.1"/>
</dbReference>
<reference evidence="5 8" key="1">
    <citation type="submission" date="2016-10" db="EMBL/GenBank/DDBJ databases">
        <authorList>
            <person name="de Groot N.N."/>
        </authorList>
    </citation>
    <scope>NUCLEOTIDE SEQUENCE [LARGE SCALE GENOMIC DNA]</scope>
    <source>
        <strain evidence="5 8">CCM 7361</strain>
    </source>
</reference>
<evidence type="ECO:0000259" key="4">
    <source>
        <dbReference type="SMART" id="SM00797"/>
    </source>
</evidence>
<evidence type="ECO:0000313" key="6">
    <source>
        <dbReference type="EMBL" id="SNS66779.1"/>
    </source>
</evidence>
<gene>
    <name evidence="5" type="ORF">SAMN05216189_10579</name>
    <name evidence="6" type="ORF">SAMN06295949_10585</name>
</gene>
<dbReference type="EMBL" id="FZPC01000005">
    <property type="protein sequence ID" value="SNS66779.1"/>
    <property type="molecule type" value="Genomic_DNA"/>
</dbReference>
<keyword evidence="1" id="KW-0547">Nucleotide-binding</keyword>
<dbReference type="PANTHER" id="PTHR43309">
    <property type="entry name" value="5-OXOPROLINASE SUBUNIT C"/>
    <property type="match status" value="1"/>
</dbReference>
<dbReference type="Pfam" id="PF02626">
    <property type="entry name" value="CT_A_B"/>
    <property type="match status" value="1"/>
</dbReference>
<dbReference type="InterPro" id="IPR029000">
    <property type="entry name" value="Cyclophilin-like_dom_sf"/>
</dbReference>
<dbReference type="EMBL" id="FNEC01000057">
    <property type="protein sequence ID" value="SDK90086.1"/>
    <property type="molecule type" value="Genomic_DNA"/>
</dbReference>
<dbReference type="GO" id="GO:0016787">
    <property type="term" value="F:hydrolase activity"/>
    <property type="evidence" value="ECO:0007669"/>
    <property type="project" value="UniProtKB-KW"/>
</dbReference>